<proteinExistence type="predicted"/>
<keyword evidence="3" id="KW-1185">Reference proteome</keyword>
<reference evidence="3" key="1">
    <citation type="submission" date="2017-02" db="EMBL/GenBank/DDBJ databases">
        <authorList>
            <person name="Dridi B."/>
        </authorList>
    </citation>
    <scope>NUCLEOTIDE SEQUENCE [LARGE SCALE GENOMIC DNA]</scope>
    <source>
        <strain evidence="3">bH819</strain>
    </source>
</reference>
<dbReference type="RefSeq" id="WP_086951475.1">
    <property type="nucleotide sequence ID" value="NZ_FWFD01000009.1"/>
</dbReference>
<evidence type="ECO:0000313" key="3">
    <source>
        <dbReference type="Proteomes" id="UP000195918"/>
    </source>
</evidence>
<dbReference type="Gene3D" id="3.40.30.10">
    <property type="entry name" value="Glutaredoxin"/>
    <property type="match status" value="1"/>
</dbReference>
<dbReference type="SUPFAM" id="SSF52833">
    <property type="entry name" value="Thioredoxin-like"/>
    <property type="match status" value="1"/>
</dbReference>
<feature type="domain" description="Thioredoxin" evidence="1">
    <location>
        <begin position="10"/>
        <end position="90"/>
    </location>
</feature>
<dbReference type="InterPro" id="IPR036249">
    <property type="entry name" value="Thioredoxin-like_sf"/>
</dbReference>
<evidence type="ECO:0000259" key="1">
    <source>
        <dbReference type="Pfam" id="PF00085"/>
    </source>
</evidence>
<dbReference type="Pfam" id="PF00085">
    <property type="entry name" value="Thioredoxin"/>
    <property type="match status" value="1"/>
</dbReference>
<dbReference type="Proteomes" id="UP000195918">
    <property type="component" value="Unassembled WGS sequence"/>
</dbReference>
<sequence>MKCLKKIKTIEELKNNILTNELVFVYFSQPNCSVCHGLKPQVESKLKEFRKTVVFIEVDAVEIPKVSGEFSVMTAPVILLFVEGKEYMRKARFIPIQELYSDVKKIVEGTEAAKLIERV</sequence>
<organism evidence="2 3">
    <name type="scientific">Vagococcus fluvialis bH819</name>
    <dbReference type="NCBI Taxonomy" id="1255619"/>
    <lineage>
        <taxon>Bacteria</taxon>
        <taxon>Bacillati</taxon>
        <taxon>Bacillota</taxon>
        <taxon>Bacilli</taxon>
        <taxon>Lactobacillales</taxon>
        <taxon>Enterococcaceae</taxon>
        <taxon>Vagococcus</taxon>
    </lineage>
</organism>
<dbReference type="AlphaFoldDB" id="A0A1X6WNI3"/>
<dbReference type="CDD" id="cd02947">
    <property type="entry name" value="TRX_family"/>
    <property type="match status" value="1"/>
</dbReference>
<dbReference type="OrthoDB" id="411356at2"/>
<evidence type="ECO:0000313" key="2">
    <source>
        <dbReference type="EMBL" id="SLM85840.1"/>
    </source>
</evidence>
<gene>
    <name evidence="2" type="ORF">FM121_07045</name>
</gene>
<name>A0A1X6WNI3_9ENTE</name>
<dbReference type="EMBL" id="FWFD01000009">
    <property type="protein sequence ID" value="SLM85840.1"/>
    <property type="molecule type" value="Genomic_DNA"/>
</dbReference>
<dbReference type="InterPro" id="IPR013766">
    <property type="entry name" value="Thioredoxin_domain"/>
</dbReference>
<accession>A0A1X6WNI3</accession>
<protein>
    <submittedName>
        <fullName evidence="2">Thioredoxin</fullName>
    </submittedName>
</protein>